<dbReference type="EnsemblBacteria" id="BAC89259">
    <property type="protein sequence ID" value="BAC89259"/>
    <property type="gene ID" value="BAC89259"/>
</dbReference>
<evidence type="ECO:0000259" key="1">
    <source>
        <dbReference type="Pfam" id="PF09423"/>
    </source>
</evidence>
<evidence type="ECO:0000313" key="3">
    <source>
        <dbReference type="EMBL" id="BAC89259.1"/>
    </source>
</evidence>
<dbReference type="STRING" id="251221.gene:10758799"/>
<dbReference type="PANTHER" id="PTHR43606">
    <property type="entry name" value="PHOSPHATASE, PUTATIVE (AFU_ORTHOLOGUE AFUA_6G08710)-RELATED"/>
    <property type="match status" value="1"/>
</dbReference>
<dbReference type="InterPro" id="IPR032093">
    <property type="entry name" value="PhoD_N"/>
</dbReference>
<dbReference type="CDD" id="cd07389">
    <property type="entry name" value="MPP_PhoD"/>
    <property type="match status" value="1"/>
</dbReference>
<proteinExistence type="predicted"/>
<accession>Q7NL08</accession>
<evidence type="ECO:0000259" key="2">
    <source>
        <dbReference type="Pfam" id="PF16655"/>
    </source>
</evidence>
<reference evidence="3 4" key="1">
    <citation type="journal article" date="2003" name="DNA Res.">
        <title>Complete genome structure of Gloeobacter violaceus PCC 7421, a cyanobacterium that lacks thylakoids.</title>
        <authorList>
            <person name="Nakamura Y."/>
            <person name="Kaneko T."/>
            <person name="Sato S."/>
            <person name="Mimuro M."/>
            <person name="Miyashita H."/>
            <person name="Tsuchiya T."/>
            <person name="Sasamoto S."/>
            <person name="Watanabe A."/>
            <person name="Kawashima K."/>
            <person name="Kishida Y."/>
            <person name="Kiyokawa C."/>
            <person name="Kohara M."/>
            <person name="Matsumoto M."/>
            <person name="Matsuno A."/>
            <person name="Nakazaki N."/>
            <person name="Shimpo S."/>
            <person name="Takeuchi C."/>
            <person name="Yamada M."/>
            <person name="Tabata S."/>
        </authorList>
    </citation>
    <scope>NUCLEOTIDE SEQUENCE [LARGE SCALE GENOMIC DNA]</scope>
    <source>
        <strain evidence="4">ATCC 29082 / PCC 7421</strain>
    </source>
</reference>
<dbReference type="PhylomeDB" id="Q7NL08"/>
<name>Q7NL08_GLOVI</name>
<dbReference type="Gene3D" id="3.60.21.70">
    <property type="entry name" value="PhoD-like phosphatase"/>
    <property type="match status" value="1"/>
</dbReference>
<dbReference type="InParanoid" id="Q7NL08"/>
<dbReference type="KEGG" id="gvi:gll1318"/>
<organism evidence="3 4">
    <name type="scientific">Gloeobacter violaceus (strain ATCC 29082 / PCC 7421)</name>
    <dbReference type="NCBI Taxonomy" id="251221"/>
    <lineage>
        <taxon>Bacteria</taxon>
        <taxon>Bacillati</taxon>
        <taxon>Cyanobacteriota</taxon>
        <taxon>Cyanophyceae</taxon>
        <taxon>Gloeobacterales</taxon>
        <taxon>Gloeobacteraceae</taxon>
        <taxon>Gloeobacter</taxon>
    </lineage>
</organism>
<dbReference type="InterPro" id="IPR038607">
    <property type="entry name" value="PhoD-like_sf"/>
</dbReference>
<dbReference type="InterPro" id="IPR003961">
    <property type="entry name" value="FN3_dom"/>
</dbReference>
<dbReference type="SUPFAM" id="SSF56300">
    <property type="entry name" value="Metallo-dependent phosphatases"/>
    <property type="match status" value="1"/>
</dbReference>
<dbReference type="AlphaFoldDB" id="Q7NL08"/>
<sequence length="576" mass="64333">MIRCGAPPAPDQRDLSKMIPIKPAGQCGLKSRQAGLSKRFTSNLYTRHAVDRSTWRMAKLFSRRTFLALSTTLSASAVLMGSWRGTATVAAEAPSYGAQVGDVTPTRAVVWARGQSDGRLVVDYSTSPRFERVQTRRGPLVNAATDYTGSLDLAGLQPGTEYYYQVRFVPTGKPVLPPARPRATGRFRTAPRAENAAPLRFVWVADMCGQGWGRNPELEIATVDGRTVKGGYVIFDVIRPLKPDFAIFCGDMVYSDNACPPTQEIPAVVGGGTWINDPPKDFVAVSLEEFRENWKYNLGDEKFRAFLAQTPIYVQWDDHEVTNNWYPGEVLTAEPYNGIGADALAERSRQAFFEYNPIRGERIYRAYGWGKLMEMFLLDERSFRGGNDRNTQPELLAMLGPEQLQWLKERLKASRSTWKVIATHDPLSIVTGGEGDYDAWSQNNSQVLGREQELADLLKFIKDEDIRNVVWITADVHFPAAIHYDPARAVYQDFNPFWEFVIGPIHAGAFGPSSDFPLDGSFGPRYEFNIFPAEANLPPPNNQYFGAIDIDARGALTARIYKITGEVVYEKTLSPV</sequence>
<dbReference type="Proteomes" id="UP000000557">
    <property type="component" value="Chromosome"/>
</dbReference>
<dbReference type="OrthoDB" id="327733at2"/>
<dbReference type="Pfam" id="PF09423">
    <property type="entry name" value="PhoD"/>
    <property type="match status" value="1"/>
</dbReference>
<dbReference type="Pfam" id="PF16655">
    <property type="entry name" value="PhoD_N"/>
    <property type="match status" value="1"/>
</dbReference>
<keyword evidence="4" id="KW-1185">Reference proteome</keyword>
<dbReference type="PANTHER" id="PTHR43606:SF1">
    <property type="entry name" value="PHOD-LIKE PHOSPHATASE METALLOPHOSPHATASE DOMAIN-CONTAINING PROTEIN"/>
    <property type="match status" value="1"/>
</dbReference>
<dbReference type="InterPro" id="IPR052900">
    <property type="entry name" value="Phospholipid_Metab_Enz"/>
</dbReference>
<protein>
    <submittedName>
        <fullName evidence="3">Gll1318 protein</fullName>
    </submittedName>
</protein>
<evidence type="ECO:0000313" key="4">
    <source>
        <dbReference type="Proteomes" id="UP000000557"/>
    </source>
</evidence>
<dbReference type="PATRIC" id="fig|251221.4.peg.1345"/>
<gene>
    <name evidence="3" type="ordered locus">gll1318</name>
</gene>
<dbReference type="EMBL" id="BA000045">
    <property type="protein sequence ID" value="BAC89259.1"/>
    <property type="molecule type" value="Genomic_DNA"/>
</dbReference>
<feature type="domain" description="PhoD-like phosphatase metallophosphatase" evidence="1">
    <location>
        <begin position="207"/>
        <end position="553"/>
    </location>
</feature>
<dbReference type="Gene3D" id="2.60.40.380">
    <property type="entry name" value="Purple acid phosphatase-like, N-terminal"/>
    <property type="match status" value="1"/>
</dbReference>
<dbReference type="CDD" id="cd00063">
    <property type="entry name" value="FN3"/>
    <property type="match status" value="1"/>
</dbReference>
<reference evidence="3 4" key="2">
    <citation type="journal article" date="2003" name="DNA Res.">
        <title>Complete genome structure of Gloeobacter violaceus PCC 7421, a cyanobacterium that lacks thylakoids (supplement).</title>
        <authorList>
            <person name="Nakamura Y."/>
            <person name="Kaneko T."/>
            <person name="Sato S."/>
            <person name="Mimuro M."/>
            <person name="Miyashita H."/>
            <person name="Tsuchiya T."/>
            <person name="Sasamoto S."/>
            <person name="Watanabe A."/>
            <person name="Kawashima K."/>
            <person name="Kishida Y."/>
            <person name="Kiyokawa C."/>
            <person name="Kohara M."/>
            <person name="Matsumoto M."/>
            <person name="Matsuno A."/>
            <person name="Nakazaki N."/>
            <person name="Shimpo S."/>
            <person name="Takeuchi C."/>
            <person name="Yamada M."/>
            <person name="Tabata S."/>
        </authorList>
    </citation>
    <scope>NUCLEOTIDE SEQUENCE [LARGE SCALE GENOMIC DNA]</scope>
    <source>
        <strain evidence="4">ATCC 29082 / PCC 7421</strain>
    </source>
</reference>
<feature type="domain" description="Phospholipase D N-terminal" evidence="2">
    <location>
        <begin position="97"/>
        <end position="189"/>
    </location>
</feature>
<dbReference type="HOGENOM" id="CLU_525464_0_0_3"/>
<dbReference type="eggNOG" id="COG3540">
    <property type="taxonomic scope" value="Bacteria"/>
</dbReference>
<dbReference type="InterPro" id="IPR018946">
    <property type="entry name" value="PhoD-like_MPP"/>
</dbReference>
<dbReference type="InterPro" id="IPR029052">
    <property type="entry name" value="Metallo-depent_PP-like"/>
</dbReference>